<organism evidence="1 2">
    <name type="scientific">Rhodopirellula baltica (strain DSM 10527 / NCIMB 13988 / SH1)</name>
    <dbReference type="NCBI Taxonomy" id="243090"/>
    <lineage>
        <taxon>Bacteria</taxon>
        <taxon>Pseudomonadati</taxon>
        <taxon>Planctomycetota</taxon>
        <taxon>Planctomycetia</taxon>
        <taxon>Pirellulales</taxon>
        <taxon>Pirellulaceae</taxon>
        <taxon>Rhodopirellula</taxon>
    </lineage>
</organism>
<protein>
    <submittedName>
        <fullName evidence="1">Uncharacterized protein</fullName>
    </submittedName>
</protein>
<accession>Q7UQN0</accession>
<evidence type="ECO:0000313" key="1">
    <source>
        <dbReference type="EMBL" id="CAD74670.1"/>
    </source>
</evidence>
<gene>
    <name evidence="1" type="ordered locus">RB6218</name>
</gene>
<dbReference type="STRING" id="243090.RB6218"/>
<reference evidence="1 2" key="1">
    <citation type="journal article" date="2003" name="Proc. Natl. Acad. Sci. U.S.A.">
        <title>Complete genome sequence of the marine planctomycete Pirellula sp. strain 1.</title>
        <authorList>
            <person name="Gloeckner F.O."/>
            <person name="Kube M."/>
            <person name="Bauer M."/>
            <person name="Teeling H."/>
            <person name="Lombardot T."/>
            <person name="Ludwig W."/>
            <person name="Gade D."/>
            <person name="Beck A."/>
            <person name="Borzym K."/>
            <person name="Heitmann K."/>
            <person name="Rabus R."/>
            <person name="Schlesner H."/>
            <person name="Amann R."/>
            <person name="Reinhardt R."/>
        </authorList>
    </citation>
    <scope>NUCLEOTIDE SEQUENCE [LARGE SCALE GENOMIC DNA]</scope>
    <source>
        <strain evidence="2">DSM 10527 / NCIMB 13988 / SH1</strain>
    </source>
</reference>
<dbReference type="HOGENOM" id="CLU_2828339_0_0_0"/>
<dbReference type="InParanoid" id="Q7UQN0"/>
<dbReference type="EnsemblBacteria" id="CAD74670">
    <property type="protein sequence ID" value="CAD74670"/>
    <property type="gene ID" value="RB6218"/>
</dbReference>
<proteinExistence type="predicted"/>
<keyword evidence="2" id="KW-1185">Reference proteome</keyword>
<dbReference type="Proteomes" id="UP000001025">
    <property type="component" value="Chromosome"/>
</dbReference>
<dbReference type="KEGG" id="rba:RB6218"/>
<dbReference type="AlphaFoldDB" id="Q7UQN0"/>
<name>Q7UQN0_RHOBA</name>
<dbReference type="EMBL" id="BX294143">
    <property type="protein sequence ID" value="CAD74670.1"/>
    <property type="molecule type" value="Genomic_DNA"/>
</dbReference>
<sequence length="66" mass="7386">MSFRVCGSTSKRWKNADQIEEPPLSWAPADTIGHEVCASRRFNASVVRFSLAPNPLRFSRAKLPTP</sequence>
<evidence type="ECO:0000313" key="2">
    <source>
        <dbReference type="Proteomes" id="UP000001025"/>
    </source>
</evidence>